<dbReference type="InterPro" id="IPR032876">
    <property type="entry name" value="J_dom"/>
</dbReference>
<proteinExistence type="predicted"/>
<dbReference type="EMBL" id="FWXB01000002">
    <property type="protein sequence ID" value="SMC10950.1"/>
    <property type="molecule type" value="Genomic_DNA"/>
</dbReference>
<dbReference type="Proteomes" id="UP000193224">
    <property type="component" value="Unassembled WGS sequence"/>
</dbReference>
<name>A0A1X7BN58_9RHOB</name>
<dbReference type="InterPro" id="IPR056490">
    <property type="entry name" value="Rcc01698_C"/>
</dbReference>
<dbReference type="AlphaFoldDB" id="A0A1X7BN58"/>
<keyword evidence="4" id="KW-1185">Reference proteome</keyword>
<sequence>MLCAGFDAVERGGELKCRNRNGTVTAAISVDEMVRDPESDGIIETTRGSVAALPSRVRLRFIDADSEFEVRAEEAVLPDEDIQSASQSEMPVCLTRTEGRQTVERWLAEARVSADTVRLTLPPSRLDVGAGDVIELGDTGEARLFRVDRVEQMGNAQRVEGARIEPESYRPIDIDEVVPRMRSILPPVPVTPLFLDLPLLTGDETPHAPHVAVMADPWPGAAAIYSSDVDANYQLNQIVPARAPVGITETALAPCGAGLVDYGADLIVKMEFGVMESVVDDAFLAGANLCAIGDGTPDGWELFQFRDAELIATNTYALRHRLRGQLGTETAQGGDWPAGSFVVRLDGTSVQIGMAERKRGLLRHYRVGPADRPMDDDAYQYGALAFDGIGLKPYSPVHLRGVLEPGGDLSYSWIRRTRIGGDIWNTPDVPLNEESEQYLLRVMQGATLLREEMLTAPSWSYPSALQAADGLNGDFDIEVAQVSASFGPGTFAVLPQSI</sequence>
<dbReference type="OrthoDB" id="8445115at2"/>
<reference evidence="3 4" key="1">
    <citation type="submission" date="2017-03" db="EMBL/GenBank/DDBJ databases">
        <authorList>
            <person name="Afonso C.L."/>
            <person name="Miller P.J."/>
            <person name="Scott M.A."/>
            <person name="Spackman E."/>
            <person name="Goraichik I."/>
            <person name="Dimitrov K.M."/>
            <person name="Suarez D.L."/>
            <person name="Swayne D.E."/>
        </authorList>
    </citation>
    <scope>NUCLEOTIDE SEQUENCE [LARGE SCALE GENOMIC DNA]</scope>
    <source>
        <strain evidence="3 4">CECT 7745</strain>
    </source>
</reference>
<protein>
    <submittedName>
        <fullName evidence="3">Uncharacterized protein</fullName>
    </submittedName>
</protein>
<dbReference type="Pfam" id="PF13550">
    <property type="entry name" value="Phage-tail_3"/>
    <property type="match status" value="1"/>
</dbReference>
<evidence type="ECO:0000313" key="3">
    <source>
        <dbReference type="EMBL" id="SMC10950.1"/>
    </source>
</evidence>
<gene>
    <name evidence="3" type="ORF">ROA7745_00758</name>
</gene>
<feature type="domain" description="Tip attachment protein J" evidence="1">
    <location>
        <begin position="1"/>
        <end position="151"/>
    </location>
</feature>
<evidence type="ECO:0000259" key="2">
    <source>
        <dbReference type="Pfam" id="PF23666"/>
    </source>
</evidence>
<feature type="domain" description="Rcc01698-like C-terminal" evidence="2">
    <location>
        <begin position="243"/>
        <end position="343"/>
    </location>
</feature>
<organism evidence="3 4">
    <name type="scientific">Roseovarius aestuarii</name>
    <dbReference type="NCBI Taxonomy" id="475083"/>
    <lineage>
        <taxon>Bacteria</taxon>
        <taxon>Pseudomonadati</taxon>
        <taxon>Pseudomonadota</taxon>
        <taxon>Alphaproteobacteria</taxon>
        <taxon>Rhodobacterales</taxon>
        <taxon>Roseobacteraceae</taxon>
        <taxon>Roseovarius</taxon>
    </lineage>
</organism>
<dbReference type="Pfam" id="PF23666">
    <property type="entry name" value="Rcc01698_C"/>
    <property type="match status" value="1"/>
</dbReference>
<dbReference type="RefSeq" id="WP_085798916.1">
    <property type="nucleotide sequence ID" value="NZ_FWXB01000002.1"/>
</dbReference>
<evidence type="ECO:0000313" key="4">
    <source>
        <dbReference type="Proteomes" id="UP000193224"/>
    </source>
</evidence>
<evidence type="ECO:0000259" key="1">
    <source>
        <dbReference type="Pfam" id="PF13550"/>
    </source>
</evidence>
<accession>A0A1X7BN58</accession>